<dbReference type="PANTHER" id="PTHR12654">
    <property type="entry name" value="BILE ACID BETA-GLUCOSIDASE-RELATED"/>
    <property type="match status" value="1"/>
</dbReference>
<dbReference type="AlphaFoldDB" id="A0AAF3EFC0"/>
<organism evidence="2 3">
    <name type="scientific">Mesorhabditis belari</name>
    <dbReference type="NCBI Taxonomy" id="2138241"/>
    <lineage>
        <taxon>Eukaryota</taxon>
        <taxon>Metazoa</taxon>
        <taxon>Ecdysozoa</taxon>
        <taxon>Nematoda</taxon>
        <taxon>Chromadorea</taxon>
        <taxon>Rhabditida</taxon>
        <taxon>Rhabditina</taxon>
        <taxon>Rhabditomorpha</taxon>
        <taxon>Rhabditoidea</taxon>
        <taxon>Rhabditidae</taxon>
        <taxon>Mesorhabditinae</taxon>
        <taxon>Mesorhabditis</taxon>
    </lineage>
</organism>
<name>A0AAF3EFC0_9BILA</name>
<reference evidence="3" key="1">
    <citation type="submission" date="2024-02" db="UniProtKB">
        <authorList>
            <consortium name="WormBaseParasite"/>
        </authorList>
    </citation>
    <scope>IDENTIFICATION</scope>
</reference>
<evidence type="ECO:0000313" key="2">
    <source>
        <dbReference type="Proteomes" id="UP000887575"/>
    </source>
</evidence>
<protein>
    <recommendedName>
        <fullName evidence="1">Glycosyl-hydrolase family 116 catalytic region domain-containing protein</fullName>
    </recommendedName>
</protein>
<dbReference type="SUPFAM" id="SSF48208">
    <property type="entry name" value="Six-hairpin glycosidases"/>
    <property type="match status" value="1"/>
</dbReference>
<dbReference type="Gene3D" id="1.50.10.10">
    <property type="match status" value="1"/>
</dbReference>
<dbReference type="InterPro" id="IPR006775">
    <property type="entry name" value="GH116_catalytic"/>
</dbReference>
<dbReference type="InterPro" id="IPR052566">
    <property type="entry name" value="Non-lysos_glucosylceramidase"/>
</dbReference>
<dbReference type="PANTHER" id="PTHR12654:SF2">
    <property type="entry name" value="NON-LYSOSOMAL GLUCOSYLCERAMIDASE"/>
    <property type="match status" value="1"/>
</dbReference>
<sequence length="173" mass="19788">MEGDKAPLKSRARVPHDLGNPAQDPWLLTNAYVMHDTGKWKDFNLKFVLTSWRDYVILTKKNRKFLDHVYPAVKLLINDALDCWDQDRDGMIENFGKADQIYDAWQMEGVSVYCESLWLGALRVAEAMAEECGDIESSIRYHQTLVKAKQVFIDKFGTEPISTFASAQGVVIR</sequence>
<accession>A0AAF3EFC0</accession>
<proteinExistence type="predicted"/>
<dbReference type="InterPro" id="IPR008928">
    <property type="entry name" value="6-hairpin_glycosidase_sf"/>
</dbReference>
<dbReference type="Proteomes" id="UP000887575">
    <property type="component" value="Unassembled WGS sequence"/>
</dbReference>
<feature type="domain" description="Glycosyl-hydrolase family 116 catalytic region" evidence="1">
    <location>
        <begin position="1"/>
        <end position="155"/>
    </location>
</feature>
<dbReference type="WBParaSite" id="MBELARI_LOCUS12658">
    <property type="protein sequence ID" value="MBELARI_LOCUS12658"/>
    <property type="gene ID" value="MBELARI_LOCUS12658"/>
</dbReference>
<evidence type="ECO:0000313" key="3">
    <source>
        <dbReference type="WBParaSite" id="MBELARI_LOCUS12658"/>
    </source>
</evidence>
<dbReference type="Pfam" id="PF04685">
    <property type="entry name" value="DUF608"/>
    <property type="match status" value="1"/>
</dbReference>
<evidence type="ECO:0000259" key="1">
    <source>
        <dbReference type="Pfam" id="PF04685"/>
    </source>
</evidence>
<keyword evidence="2" id="KW-1185">Reference proteome</keyword>
<dbReference type="InterPro" id="IPR012341">
    <property type="entry name" value="6hp_glycosidase-like_sf"/>
</dbReference>
<dbReference type="GO" id="GO:0008422">
    <property type="term" value="F:beta-glucosidase activity"/>
    <property type="evidence" value="ECO:0007669"/>
    <property type="project" value="TreeGrafter"/>
</dbReference>
<dbReference type="GO" id="GO:0005975">
    <property type="term" value="P:carbohydrate metabolic process"/>
    <property type="evidence" value="ECO:0007669"/>
    <property type="project" value="InterPro"/>
</dbReference>